<evidence type="ECO:0000256" key="5">
    <source>
        <dbReference type="ARBA" id="ARBA00054649"/>
    </source>
</evidence>
<dbReference type="PANTHER" id="PTHR11802:SF502">
    <property type="entry name" value="LYSOSOMAL PROTECTIVE PROTEIN"/>
    <property type="match status" value="1"/>
</dbReference>
<evidence type="ECO:0000313" key="9">
    <source>
        <dbReference type="Ensembl" id="ENSPSNP00000020012.1"/>
    </source>
</evidence>
<keyword evidence="3 7" id="KW-0645">Protease</keyword>
<dbReference type="Ensembl" id="ENSPSNT00000022542.1">
    <property type="protein sequence ID" value="ENSPSNP00000020012.1"/>
    <property type="gene ID" value="ENSPSNG00000014705.1"/>
</dbReference>
<comment type="similarity">
    <text evidence="1 7">Belongs to the peptidase S10 family.</text>
</comment>
<evidence type="ECO:0000313" key="10">
    <source>
        <dbReference type="Proteomes" id="UP000694554"/>
    </source>
</evidence>
<reference evidence="9" key="2">
    <citation type="submission" date="2025-08" db="UniProtKB">
        <authorList>
            <consortium name="Ensembl"/>
        </authorList>
    </citation>
    <scope>IDENTIFICATION</scope>
</reference>
<keyword evidence="2 7" id="KW-0121">Carboxypeptidase</keyword>
<evidence type="ECO:0000256" key="6">
    <source>
        <dbReference type="ARBA" id="ARBA00061741"/>
    </source>
</evidence>
<reference evidence="9" key="3">
    <citation type="submission" date="2025-09" db="UniProtKB">
        <authorList>
            <consortium name="Ensembl"/>
        </authorList>
    </citation>
    <scope>IDENTIFICATION</scope>
</reference>
<dbReference type="Gene3D" id="3.40.50.1820">
    <property type="entry name" value="alpha/beta hydrolase"/>
    <property type="match status" value="1"/>
</dbReference>
<dbReference type="GO" id="GO:0006508">
    <property type="term" value="P:proteolysis"/>
    <property type="evidence" value="ECO:0007669"/>
    <property type="project" value="UniProtKB-KW"/>
</dbReference>
<keyword evidence="4 7" id="KW-0378">Hydrolase</keyword>
<evidence type="ECO:0000256" key="3">
    <source>
        <dbReference type="ARBA" id="ARBA00022670"/>
    </source>
</evidence>
<evidence type="ECO:0000256" key="1">
    <source>
        <dbReference type="ARBA" id="ARBA00009431"/>
    </source>
</evidence>
<dbReference type="PROSITE" id="PS00131">
    <property type="entry name" value="CARBOXYPEPT_SER_SER"/>
    <property type="match status" value="1"/>
</dbReference>
<sequence length="242" mass="26532">MTSHRGPPPGEQGREGVEMVRAALSPPFLLLLLLSWAPRSEAAPDQDEIQYLPGLAKQPSFRQYSGYLRGSGSKHLHYWFVESQKDPKSSPVVLWLNGGPGCSSLDGLLTEHGPFLIQPDGATLEYNPYSGTWYRRLCGSCGGIANVLYLESPAGVGFSYSDDKSYSTNDTEGESVAQSNFEALKDFFRPLPEYKDNELFLTGESYAGIYIPTLAVLVMQESQHEPSGAGRLQEGREASWGS</sequence>
<proteinExistence type="inferred from homology"/>
<keyword evidence="8" id="KW-0732">Signal</keyword>
<evidence type="ECO:0000256" key="2">
    <source>
        <dbReference type="ARBA" id="ARBA00022645"/>
    </source>
</evidence>
<reference evidence="9" key="1">
    <citation type="submission" date="2019-08" db="EMBL/GenBank/DDBJ databases">
        <title>Phocoena sinus (Vaquita) genome, mPhoSin1, primary haplotype.</title>
        <authorList>
            <person name="Morin P."/>
            <person name="Mountcastle J."/>
            <person name="Fungtammasan C."/>
            <person name="Rhie A."/>
            <person name="Rojas-Bracho L."/>
            <person name="Smith C.R."/>
            <person name="Taylor B.L."/>
            <person name="Gulland F.M.D."/>
            <person name="Musser W."/>
            <person name="Houck M."/>
            <person name="Haase B."/>
            <person name="Paez S."/>
            <person name="Howe K."/>
            <person name="Torrance J."/>
            <person name="Formenti G."/>
            <person name="Phillippy A."/>
            <person name="Ryder O."/>
            <person name="Jarvis E.D."/>
            <person name="Fedrigo O."/>
        </authorList>
    </citation>
    <scope>NUCLEOTIDE SEQUENCE [LARGE SCALE GENOMIC DNA]</scope>
</reference>
<dbReference type="GO" id="GO:1904715">
    <property type="term" value="P:negative regulation of chaperone-mediated autophagy"/>
    <property type="evidence" value="ECO:0007669"/>
    <property type="project" value="UniProtKB-ARBA"/>
</dbReference>
<dbReference type="InterPro" id="IPR018202">
    <property type="entry name" value="Ser_caboxypep_ser_AS"/>
</dbReference>
<dbReference type="PRINTS" id="PR00724">
    <property type="entry name" value="CRBOXYPTASEC"/>
</dbReference>
<dbReference type="GO" id="GO:0031647">
    <property type="term" value="P:regulation of protein stability"/>
    <property type="evidence" value="ECO:0007669"/>
    <property type="project" value="UniProtKB-ARBA"/>
</dbReference>
<dbReference type="GO" id="GO:0004185">
    <property type="term" value="F:serine-type carboxypeptidase activity"/>
    <property type="evidence" value="ECO:0007669"/>
    <property type="project" value="UniProtKB-UniRule"/>
</dbReference>
<protein>
    <recommendedName>
        <fullName evidence="7">Carboxypeptidase</fullName>
        <ecNumber evidence="7">3.4.16.-</ecNumber>
    </recommendedName>
</protein>
<dbReference type="SUPFAM" id="SSF53474">
    <property type="entry name" value="alpha/beta-Hydrolases"/>
    <property type="match status" value="1"/>
</dbReference>
<dbReference type="InterPro" id="IPR029058">
    <property type="entry name" value="AB_hydrolase_fold"/>
</dbReference>
<dbReference type="InterPro" id="IPR001563">
    <property type="entry name" value="Peptidase_S10"/>
</dbReference>
<evidence type="ECO:0000256" key="8">
    <source>
        <dbReference type="SAM" id="SignalP"/>
    </source>
</evidence>
<dbReference type="GeneTree" id="ENSGT00880000138014"/>
<evidence type="ECO:0000256" key="7">
    <source>
        <dbReference type="RuleBase" id="RU361156"/>
    </source>
</evidence>
<keyword evidence="10" id="KW-1185">Reference proteome</keyword>
<dbReference type="FunFam" id="3.40.50.1820:FF:000335">
    <property type="entry name" value="Carboxypeptidase"/>
    <property type="match status" value="1"/>
</dbReference>
<comment type="subunit">
    <text evidence="6">Heterodimer of a 32 kDa chain and a 20 kDa chain; disulfide-linked.</text>
</comment>
<feature type="signal peptide" evidence="8">
    <location>
        <begin position="1"/>
        <end position="42"/>
    </location>
</feature>
<dbReference type="Pfam" id="PF00450">
    <property type="entry name" value="Peptidase_S10"/>
    <property type="match status" value="1"/>
</dbReference>
<evidence type="ECO:0000256" key="4">
    <source>
        <dbReference type="ARBA" id="ARBA00022801"/>
    </source>
</evidence>
<feature type="chain" id="PRO_5034358079" description="Carboxypeptidase" evidence="8">
    <location>
        <begin position="43"/>
        <end position="242"/>
    </location>
</feature>
<comment type="function">
    <text evidence="5">Protective protein appears to be essential for both the activity of beta-galactosidase and neuraminidase, it associates with these enzymes and exerts a protective function necessary for their stability and activity. This protein is also a carboxypeptidase and can deamidate tachykinins.</text>
</comment>
<dbReference type="EC" id="3.4.16.-" evidence="7"/>
<dbReference type="Proteomes" id="UP000694554">
    <property type="component" value="Chromosome 15"/>
</dbReference>
<name>A0A8C9CFF3_PHOSS</name>
<dbReference type="AlphaFoldDB" id="A0A8C9CFF3"/>
<organism evidence="9 10">
    <name type="scientific">Phocoena sinus</name>
    <name type="common">Vaquita</name>
    <dbReference type="NCBI Taxonomy" id="42100"/>
    <lineage>
        <taxon>Eukaryota</taxon>
        <taxon>Metazoa</taxon>
        <taxon>Chordata</taxon>
        <taxon>Craniata</taxon>
        <taxon>Vertebrata</taxon>
        <taxon>Euteleostomi</taxon>
        <taxon>Mammalia</taxon>
        <taxon>Eutheria</taxon>
        <taxon>Laurasiatheria</taxon>
        <taxon>Artiodactyla</taxon>
        <taxon>Whippomorpha</taxon>
        <taxon>Cetacea</taxon>
        <taxon>Odontoceti</taxon>
        <taxon>Phocoenidae</taxon>
        <taxon>Phocoena</taxon>
    </lineage>
</organism>
<dbReference type="PANTHER" id="PTHR11802">
    <property type="entry name" value="SERINE PROTEASE FAMILY S10 SERINE CARBOXYPEPTIDASE"/>
    <property type="match status" value="1"/>
</dbReference>
<accession>A0A8C9CFF3</accession>